<protein>
    <submittedName>
        <fullName evidence="2">Uncharacterized protein</fullName>
    </submittedName>
</protein>
<gene>
    <name evidence="2" type="ORF">PGT21_009025</name>
</gene>
<dbReference type="AlphaFoldDB" id="A0A5B0N6T0"/>
<reference evidence="2 3" key="1">
    <citation type="submission" date="2019-05" db="EMBL/GenBank/DDBJ databases">
        <title>Emergence of the Ug99 lineage of the wheat stem rust pathogen through somatic hybridization.</title>
        <authorList>
            <person name="Li F."/>
            <person name="Upadhyaya N.M."/>
            <person name="Sperschneider J."/>
            <person name="Matny O."/>
            <person name="Nguyen-Phuc H."/>
            <person name="Mago R."/>
            <person name="Raley C."/>
            <person name="Miller M.E."/>
            <person name="Silverstein K.A.T."/>
            <person name="Henningsen E."/>
            <person name="Hirsch C.D."/>
            <person name="Visser B."/>
            <person name="Pretorius Z.A."/>
            <person name="Steffenson B.J."/>
            <person name="Schwessinger B."/>
            <person name="Dodds P.N."/>
            <person name="Figueroa M."/>
        </authorList>
    </citation>
    <scope>NUCLEOTIDE SEQUENCE [LARGE SCALE GENOMIC DNA]</scope>
    <source>
        <strain evidence="2">21-0</strain>
    </source>
</reference>
<proteinExistence type="predicted"/>
<accession>A0A5B0N6T0</accession>
<organism evidence="2 3">
    <name type="scientific">Puccinia graminis f. sp. tritici</name>
    <dbReference type="NCBI Taxonomy" id="56615"/>
    <lineage>
        <taxon>Eukaryota</taxon>
        <taxon>Fungi</taxon>
        <taxon>Dikarya</taxon>
        <taxon>Basidiomycota</taxon>
        <taxon>Pucciniomycotina</taxon>
        <taxon>Pucciniomycetes</taxon>
        <taxon>Pucciniales</taxon>
        <taxon>Pucciniaceae</taxon>
        <taxon>Puccinia</taxon>
    </lineage>
</organism>
<comment type="caution">
    <text evidence="2">The sequence shown here is derived from an EMBL/GenBank/DDBJ whole genome shotgun (WGS) entry which is preliminary data.</text>
</comment>
<feature type="compositionally biased region" description="Pro residues" evidence="1">
    <location>
        <begin position="39"/>
        <end position="50"/>
    </location>
</feature>
<sequence>MHLALRAPGPPPSSTSARPSNFFQSFKSDCPSKSSFEPIPKPPQNPLSDQ</sequence>
<keyword evidence="3" id="KW-1185">Reference proteome</keyword>
<evidence type="ECO:0000313" key="3">
    <source>
        <dbReference type="Proteomes" id="UP000324748"/>
    </source>
</evidence>
<evidence type="ECO:0000313" key="2">
    <source>
        <dbReference type="EMBL" id="KAA1083850.1"/>
    </source>
</evidence>
<name>A0A5B0N6T0_PUCGR</name>
<evidence type="ECO:0000256" key="1">
    <source>
        <dbReference type="SAM" id="MobiDB-lite"/>
    </source>
</evidence>
<dbReference type="Proteomes" id="UP000324748">
    <property type="component" value="Unassembled WGS sequence"/>
</dbReference>
<dbReference type="EMBL" id="VSWC01000118">
    <property type="protein sequence ID" value="KAA1083850.1"/>
    <property type="molecule type" value="Genomic_DNA"/>
</dbReference>
<feature type="compositionally biased region" description="Polar residues" evidence="1">
    <location>
        <begin position="14"/>
        <end position="35"/>
    </location>
</feature>
<feature type="region of interest" description="Disordered" evidence="1">
    <location>
        <begin position="1"/>
        <end position="50"/>
    </location>
</feature>